<dbReference type="InterPro" id="IPR032710">
    <property type="entry name" value="NTF2-like_dom_sf"/>
</dbReference>
<dbReference type="InterPro" id="IPR009959">
    <property type="entry name" value="Cyclase_SnoaL-like"/>
</dbReference>
<dbReference type="Gene3D" id="3.10.450.50">
    <property type="match status" value="1"/>
</dbReference>
<evidence type="ECO:0000259" key="1">
    <source>
        <dbReference type="Pfam" id="PF12680"/>
    </source>
</evidence>
<dbReference type="InterPro" id="IPR037401">
    <property type="entry name" value="SnoaL-like"/>
</dbReference>
<feature type="domain" description="SnoaL-like" evidence="1">
    <location>
        <begin position="30"/>
        <end position="123"/>
    </location>
</feature>
<dbReference type="Pfam" id="PF12680">
    <property type="entry name" value="SnoaL_2"/>
    <property type="match status" value="1"/>
</dbReference>
<evidence type="ECO:0000313" key="2">
    <source>
        <dbReference type="EMBL" id="SFV86482.1"/>
    </source>
</evidence>
<gene>
    <name evidence="2" type="ORF">MNB_SUP05-SYMBIONT-4-1201</name>
</gene>
<dbReference type="PANTHER" id="PTHR38436">
    <property type="entry name" value="POLYKETIDE CYCLASE SNOAL-LIKE DOMAIN"/>
    <property type="match status" value="1"/>
</dbReference>
<reference evidence="2" key="1">
    <citation type="submission" date="2016-10" db="EMBL/GenBank/DDBJ databases">
        <authorList>
            <person name="de Groot N.N."/>
        </authorList>
    </citation>
    <scope>NUCLEOTIDE SEQUENCE</scope>
</reference>
<organism evidence="2">
    <name type="scientific">hydrothermal vent metagenome</name>
    <dbReference type="NCBI Taxonomy" id="652676"/>
    <lineage>
        <taxon>unclassified sequences</taxon>
        <taxon>metagenomes</taxon>
        <taxon>ecological metagenomes</taxon>
    </lineage>
</organism>
<accession>A0A1W1DXP1</accession>
<dbReference type="PROSITE" id="PS51257">
    <property type="entry name" value="PROKAR_LIPOPROTEIN"/>
    <property type="match status" value="1"/>
</dbReference>
<name>A0A1W1DXP1_9ZZZZ</name>
<dbReference type="EMBL" id="FPHY01000083">
    <property type="protein sequence ID" value="SFV86482.1"/>
    <property type="molecule type" value="Genomic_DNA"/>
</dbReference>
<dbReference type="PANTHER" id="PTHR38436:SF1">
    <property type="entry name" value="ESTER CYCLASE"/>
    <property type="match status" value="1"/>
</dbReference>
<dbReference type="SUPFAM" id="SSF54427">
    <property type="entry name" value="NTF2-like"/>
    <property type="match status" value="1"/>
</dbReference>
<sequence>MKKLITFTVCGILLLLQGCETTTLDNKQLVTNFYKEVLINRNVVNIDHYIGDTYIQHNPYVADGKNALVGFIKTLPKINNKSIKGEIVRIIAEDDLVVLHVRNPSRNAIVDIFRVKNNKIVEHWDVIQAIPKKSANSNTMF</sequence>
<dbReference type="GO" id="GO:0030638">
    <property type="term" value="P:polyketide metabolic process"/>
    <property type="evidence" value="ECO:0007669"/>
    <property type="project" value="InterPro"/>
</dbReference>
<dbReference type="AlphaFoldDB" id="A0A1W1DXP1"/>
<proteinExistence type="predicted"/>
<protein>
    <recommendedName>
        <fullName evidence="1">SnoaL-like domain-containing protein</fullName>
    </recommendedName>
</protein>